<dbReference type="STRING" id="1685379.AVO45_16790"/>
<sequence length="163" mass="17558">MSSFDRRTLLILPLALAACGFQPVYAPDGTASALDGKVRVSAPNSVETYLLVQNLEQRLGRSAKAGGEYDLKVRLTTNTQRLAVSTANETNRYNIIGRVNYSLQRSATGEVLASGAVDNFVGYSAAGSTVETLADERDAKERLMVILADQVVTRLYSTLDLPA</sequence>
<dbReference type="GO" id="GO:0019867">
    <property type="term" value="C:outer membrane"/>
    <property type="evidence" value="ECO:0007669"/>
    <property type="project" value="InterPro"/>
</dbReference>
<reference evidence="2 3" key="1">
    <citation type="submission" date="2015-12" db="EMBL/GenBank/DDBJ databases">
        <authorList>
            <person name="Shamseldin A."/>
            <person name="Moawad H."/>
            <person name="Abd El-Rahim W.M."/>
            <person name="Sadowsky M.J."/>
        </authorList>
    </citation>
    <scope>NUCLEOTIDE SEQUENCE [LARGE SCALE GENOMIC DNA]</scope>
    <source>
        <strain evidence="2 3">ZGT118</strain>
    </source>
</reference>
<evidence type="ECO:0000313" key="3">
    <source>
        <dbReference type="Proteomes" id="UP000053791"/>
    </source>
</evidence>
<gene>
    <name evidence="2" type="ORF">AVO45_16790</name>
</gene>
<dbReference type="RefSeq" id="WP_068344821.1">
    <property type="nucleotide sequence ID" value="NZ_LQBQ01000002.1"/>
</dbReference>
<feature type="chain" id="PRO_5007054965" description="Lipoprotein" evidence="1">
    <location>
        <begin position="27"/>
        <end position="163"/>
    </location>
</feature>
<organism evidence="2 3">
    <name type="scientific">Ruegeria marisrubri</name>
    <dbReference type="NCBI Taxonomy" id="1685379"/>
    <lineage>
        <taxon>Bacteria</taxon>
        <taxon>Pseudomonadati</taxon>
        <taxon>Pseudomonadota</taxon>
        <taxon>Alphaproteobacteria</taxon>
        <taxon>Rhodobacterales</taxon>
        <taxon>Roseobacteraceae</taxon>
        <taxon>Ruegeria</taxon>
    </lineage>
</organism>
<proteinExistence type="predicted"/>
<dbReference type="PROSITE" id="PS51257">
    <property type="entry name" value="PROKAR_LIPOPROTEIN"/>
    <property type="match status" value="1"/>
</dbReference>
<keyword evidence="1" id="KW-0732">Signal</keyword>
<dbReference type="InterPro" id="IPR007485">
    <property type="entry name" value="LPS_assembly_LptE"/>
</dbReference>
<feature type="signal peptide" evidence="1">
    <location>
        <begin position="1"/>
        <end position="26"/>
    </location>
</feature>
<name>A0A0X3UCD2_9RHOB</name>
<evidence type="ECO:0000256" key="1">
    <source>
        <dbReference type="SAM" id="SignalP"/>
    </source>
</evidence>
<dbReference type="Pfam" id="PF04390">
    <property type="entry name" value="LptE"/>
    <property type="match status" value="1"/>
</dbReference>
<comment type="caution">
    <text evidence="2">The sequence shown here is derived from an EMBL/GenBank/DDBJ whole genome shotgun (WGS) entry which is preliminary data.</text>
</comment>
<keyword evidence="3" id="KW-1185">Reference proteome</keyword>
<dbReference type="EMBL" id="LQBQ01000002">
    <property type="protein sequence ID" value="KUJ85402.1"/>
    <property type="molecule type" value="Genomic_DNA"/>
</dbReference>
<dbReference type="OrthoDB" id="7629596at2"/>
<dbReference type="AlphaFoldDB" id="A0A0X3UCD2"/>
<dbReference type="GO" id="GO:0043165">
    <property type="term" value="P:Gram-negative-bacterium-type cell outer membrane assembly"/>
    <property type="evidence" value="ECO:0007669"/>
    <property type="project" value="InterPro"/>
</dbReference>
<evidence type="ECO:0008006" key="4">
    <source>
        <dbReference type="Google" id="ProtNLM"/>
    </source>
</evidence>
<dbReference type="Proteomes" id="UP000053791">
    <property type="component" value="Unassembled WGS sequence"/>
</dbReference>
<evidence type="ECO:0000313" key="2">
    <source>
        <dbReference type="EMBL" id="KUJ85402.1"/>
    </source>
</evidence>
<protein>
    <recommendedName>
        <fullName evidence="4">Lipoprotein</fullName>
    </recommendedName>
</protein>
<accession>A0A0X3UCD2</accession>
<dbReference type="Gene3D" id="3.30.160.150">
    <property type="entry name" value="Lipoprotein like domain"/>
    <property type="match status" value="1"/>
</dbReference>